<dbReference type="ExpressionAtlas" id="A0A1D6PK67">
    <property type="expression patterns" value="baseline and differential"/>
</dbReference>
<organism evidence="1">
    <name type="scientific">Zea mays</name>
    <name type="common">Maize</name>
    <dbReference type="NCBI Taxonomy" id="4577"/>
    <lineage>
        <taxon>Eukaryota</taxon>
        <taxon>Viridiplantae</taxon>
        <taxon>Streptophyta</taxon>
        <taxon>Embryophyta</taxon>
        <taxon>Tracheophyta</taxon>
        <taxon>Spermatophyta</taxon>
        <taxon>Magnoliopsida</taxon>
        <taxon>Liliopsida</taxon>
        <taxon>Poales</taxon>
        <taxon>Poaceae</taxon>
        <taxon>PACMAD clade</taxon>
        <taxon>Panicoideae</taxon>
        <taxon>Andropogonodae</taxon>
        <taxon>Andropogoneae</taxon>
        <taxon>Tripsacinae</taxon>
        <taxon>Zea</taxon>
    </lineage>
</organism>
<dbReference type="InterPro" id="IPR051082">
    <property type="entry name" value="Pentapeptide-BTB/POZ_domain"/>
</dbReference>
<dbReference type="AlphaFoldDB" id="A0A1D6PK67"/>
<name>A0A1D6PK67_MAIZE</name>
<keyword evidence="1" id="KW-0407">Ion channel</keyword>
<sequence>MITQPREGSGLRGQGREALPPRAQLAQGRRHPRAVRVRLPAAAARGRGLVDYINERLGWKETDNSEAELTRKDVIKCIQTQRVRFRGVNLSGLDLSKLDLSEVDFSYACIKNTDFSYANLYKAKFGVNQLHQNYLLLFAVFLAVAGCRNYVNLLVCDLYKCFKSVSDFLKRVLV</sequence>
<dbReference type="InterPro" id="IPR001646">
    <property type="entry name" value="5peptide_repeat"/>
</dbReference>
<proteinExistence type="predicted"/>
<dbReference type="Pfam" id="PF00805">
    <property type="entry name" value="Pentapeptide"/>
    <property type="match status" value="1"/>
</dbReference>
<dbReference type="GO" id="GO:0034220">
    <property type="term" value="P:monoatomic ion transmembrane transport"/>
    <property type="evidence" value="ECO:0007669"/>
    <property type="project" value="UniProtKB-KW"/>
</dbReference>
<gene>
    <name evidence="1" type="ORF">ZEAMMB73_Zm00001d048420</name>
</gene>
<keyword evidence="1" id="KW-0406">Ion transport</keyword>
<reference evidence="1" key="1">
    <citation type="submission" date="2015-12" db="EMBL/GenBank/DDBJ databases">
        <title>Update maize B73 reference genome by single molecule sequencing technologies.</title>
        <authorList>
            <consortium name="Maize Genome Sequencing Project"/>
            <person name="Ware D."/>
        </authorList>
    </citation>
    <scope>NUCLEOTIDE SEQUENCE</scope>
    <source>
        <tissue evidence="1">Seedling</tissue>
    </source>
</reference>
<dbReference type="PANTHER" id="PTHR14136">
    <property type="entry name" value="BTB_POZ DOMAIN-CONTAINING PROTEIN KCTD9"/>
    <property type="match status" value="1"/>
</dbReference>
<dbReference type="EMBL" id="CM000785">
    <property type="protein sequence ID" value="AQL09663.1"/>
    <property type="molecule type" value="Genomic_DNA"/>
</dbReference>
<evidence type="ECO:0000313" key="1">
    <source>
        <dbReference type="EMBL" id="AQL09663.1"/>
    </source>
</evidence>
<protein>
    <submittedName>
        <fullName evidence="1">Potassium channel tetramerization domain-containing protein 9</fullName>
    </submittedName>
</protein>
<dbReference type="Gene3D" id="2.160.20.80">
    <property type="entry name" value="E3 ubiquitin-protein ligase SopA"/>
    <property type="match status" value="1"/>
</dbReference>
<accession>A0A1D6PK67</accession>
<dbReference type="PANTHER" id="PTHR14136:SF17">
    <property type="entry name" value="BTB_POZ DOMAIN-CONTAINING PROTEIN KCTD9"/>
    <property type="match status" value="1"/>
</dbReference>
<dbReference type="SUPFAM" id="SSF141571">
    <property type="entry name" value="Pentapeptide repeat-like"/>
    <property type="match status" value="1"/>
</dbReference>
<keyword evidence="1" id="KW-0813">Transport</keyword>